<accession>A0A6A5QNA9</accession>
<dbReference type="PANTHER" id="PTHR22880">
    <property type="entry name" value="FALZ-RELATED BROMODOMAIN-CONTAINING PROTEINS"/>
    <property type="match status" value="1"/>
</dbReference>
<evidence type="ECO:0000256" key="3">
    <source>
        <dbReference type="SAM" id="MobiDB-lite"/>
    </source>
</evidence>
<evidence type="ECO:0000256" key="1">
    <source>
        <dbReference type="ARBA" id="ARBA00023117"/>
    </source>
</evidence>
<evidence type="ECO:0008006" key="8">
    <source>
        <dbReference type="Google" id="ProtNLM"/>
    </source>
</evidence>
<evidence type="ECO:0000259" key="5">
    <source>
        <dbReference type="PROSITE" id="PS51525"/>
    </source>
</evidence>
<dbReference type="InterPro" id="IPR036427">
    <property type="entry name" value="Bromodomain-like_sf"/>
</dbReference>
<dbReference type="PRINTS" id="PR00503">
    <property type="entry name" value="BROMODOMAIN"/>
</dbReference>
<evidence type="ECO:0000259" key="4">
    <source>
        <dbReference type="PROSITE" id="PS50014"/>
    </source>
</evidence>
<dbReference type="CDD" id="cd05500">
    <property type="entry name" value="Bromo_BDF1_2_I"/>
    <property type="match status" value="1"/>
</dbReference>
<feature type="compositionally biased region" description="Low complexity" evidence="3">
    <location>
        <begin position="324"/>
        <end position="338"/>
    </location>
</feature>
<evidence type="ECO:0000313" key="6">
    <source>
        <dbReference type="EMBL" id="KAF1917135.1"/>
    </source>
</evidence>
<organism evidence="6 7">
    <name type="scientific">Ampelomyces quisqualis</name>
    <name type="common">Powdery mildew agent</name>
    <dbReference type="NCBI Taxonomy" id="50730"/>
    <lineage>
        <taxon>Eukaryota</taxon>
        <taxon>Fungi</taxon>
        <taxon>Dikarya</taxon>
        <taxon>Ascomycota</taxon>
        <taxon>Pezizomycotina</taxon>
        <taxon>Dothideomycetes</taxon>
        <taxon>Pleosporomycetidae</taxon>
        <taxon>Pleosporales</taxon>
        <taxon>Pleosporineae</taxon>
        <taxon>Phaeosphaeriaceae</taxon>
        <taxon>Ampelomyces</taxon>
    </lineage>
</organism>
<dbReference type="CDD" id="cd05499">
    <property type="entry name" value="Bromo_BDF1_2_II"/>
    <property type="match status" value="1"/>
</dbReference>
<evidence type="ECO:0000313" key="7">
    <source>
        <dbReference type="Proteomes" id="UP000800096"/>
    </source>
</evidence>
<dbReference type="SMART" id="SM00297">
    <property type="entry name" value="BROMO"/>
    <property type="match status" value="2"/>
</dbReference>
<feature type="compositionally biased region" description="Basic residues" evidence="3">
    <location>
        <begin position="725"/>
        <end position="745"/>
    </location>
</feature>
<dbReference type="GO" id="GO:0005634">
    <property type="term" value="C:nucleus"/>
    <property type="evidence" value="ECO:0007669"/>
    <property type="project" value="TreeGrafter"/>
</dbReference>
<dbReference type="SUPFAM" id="SSF47370">
    <property type="entry name" value="Bromodomain"/>
    <property type="match status" value="2"/>
</dbReference>
<dbReference type="GO" id="GO:0006355">
    <property type="term" value="P:regulation of DNA-templated transcription"/>
    <property type="evidence" value="ECO:0007669"/>
    <property type="project" value="TreeGrafter"/>
</dbReference>
<dbReference type="Pfam" id="PF00439">
    <property type="entry name" value="Bromodomain"/>
    <property type="match status" value="2"/>
</dbReference>
<feature type="compositionally biased region" description="Polar residues" evidence="3">
    <location>
        <begin position="187"/>
        <end position="209"/>
    </location>
</feature>
<dbReference type="PROSITE" id="PS50014">
    <property type="entry name" value="BROMODOMAIN_2"/>
    <property type="match status" value="2"/>
</dbReference>
<name>A0A6A5QNA9_AMPQU</name>
<feature type="compositionally biased region" description="Low complexity" evidence="3">
    <location>
        <begin position="498"/>
        <end position="512"/>
    </location>
</feature>
<feature type="compositionally biased region" description="Acidic residues" evidence="3">
    <location>
        <begin position="681"/>
        <end position="696"/>
    </location>
</feature>
<dbReference type="GO" id="GO:0006338">
    <property type="term" value="P:chromatin remodeling"/>
    <property type="evidence" value="ECO:0007669"/>
    <property type="project" value="TreeGrafter"/>
</dbReference>
<protein>
    <recommendedName>
        <fullName evidence="8">Bromodomain-containing protein</fullName>
    </recommendedName>
</protein>
<dbReference type="PANTHER" id="PTHR22880:SF225">
    <property type="entry name" value="BROMODOMAIN-CONTAINING PROTEIN BET-1-RELATED"/>
    <property type="match status" value="1"/>
</dbReference>
<dbReference type="Pfam" id="PF17035">
    <property type="entry name" value="BET"/>
    <property type="match status" value="1"/>
</dbReference>
<dbReference type="Proteomes" id="UP000800096">
    <property type="component" value="Unassembled WGS sequence"/>
</dbReference>
<dbReference type="Gene3D" id="1.20.920.10">
    <property type="entry name" value="Bromodomain-like"/>
    <property type="match status" value="2"/>
</dbReference>
<feature type="compositionally biased region" description="Basic and acidic residues" evidence="3">
    <location>
        <begin position="523"/>
        <end position="543"/>
    </location>
</feature>
<dbReference type="OrthoDB" id="784962at2759"/>
<gene>
    <name evidence="6" type="ORF">BDU57DRAFT_539334</name>
</gene>
<dbReference type="PROSITE" id="PS51525">
    <property type="entry name" value="NET"/>
    <property type="match status" value="1"/>
</dbReference>
<feature type="region of interest" description="Disordered" evidence="3">
    <location>
        <begin position="720"/>
        <end position="769"/>
    </location>
</feature>
<keyword evidence="1 2" id="KW-0103">Bromodomain</keyword>
<dbReference type="EMBL" id="ML979135">
    <property type="protein sequence ID" value="KAF1917135.1"/>
    <property type="molecule type" value="Genomic_DNA"/>
</dbReference>
<dbReference type="InterPro" id="IPR027353">
    <property type="entry name" value="NET_dom"/>
</dbReference>
<feature type="region of interest" description="Disordered" evidence="3">
    <location>
        <begin position="460"/>
        <end position="553"/>
    </location>
</feature>
<feature type="compositionally biased region" description="Basic and acidic residues" evidence="3">
    <location>
        <begin position="291"/>
        <end position="310"/>
    </location>
</feature>
<dbReference type="InterPro" id="IPR050935">
    <property type="entry name" value="Bromo_chromatin_reader"/>
</dbReference>
<feature type="domain" description="Bromo" evidence="4">
    <location>
        <begin position="370"/>
        <end position="442"/>
    </location>
</feature>
<dbReference type="InterPro" id="IPR001487">
    <property type="entry name" value="Bromodomain"/>
</dbReference>
<feature type="region of interest" description="Disordered" evidence="3">
    <location>
        <begin position="672"/>
        <end position="697"/>
    </location>
</feature>
<dbReference type="AlphaFoldDB" id="A0A6A5QNA9"/>
<feature type="domain" description="NET" evidence="5">
    <location>
        <begin position="762"/>
        <end position="844"/>
    </location>
</feature>
<feature type="compositionally biased region" description="Acidic residues" evidence="3">
    <location>
        <begin position="906"/>
        <end position="919"/>
    </location>
</feature>
<evidence type="ECO:0000256" key="2">
    <source>
        <dbReference type="PROSITE-ProRule" id="PRU00035"/>
    </source>
</evidence>
<feature type="region of interest" description="Disordered" evidence="3">
    <location>
        <begin position="840"/>
        <end position="919"/>
    </location>
</feature>
<dbReference type="GO" id="GO:0000785">
    <property type="term" value="C:chromatin"/>
    <property type="evidence" value="ECO:0007669"/>
    <property type="project" value="TreeGrafter"/>
</dbReference>
<dbReference type="Gene3D" id="1.20.1270.220">
    <property type="match status" value="1"/>
</dbReference>
<feature type="domain" description="Bromo" evidence="4">
    <location>
        <begin position="575"/>
        <end position="647"/>
    </location>
</feature>
<feature type="compositionally biased region" description="Basic and acidic residues" evidence="3">
    <location>
        <begin position="870"/>
        <end position="883"/>
    </location>
</feature>
<feature type="compositionally biased region" description="Polar residues" evidence="3">
    <location>
        <begin position="246"/>
        <end position="265"/>
    </location>
</feature>
<dbReference type="InterPro" id="IPR038336">
    <property type="entry name" value="NET_sf"/>
</dbReference>
<keyword evidence="7" id="KW-1185">Reference proteome</keyword>
<feature type="region of interest" description="Disordered" evidence="3">
    <location>
        <begin position="170"/>
        <end position="341"/>
    </location>
</feature>
<reference evidence="6" key="1">
    <citation type="journal article" date="2020" name="Stud. Mycol.">
        <title>101 Dothideomycetes genomes: a test case for predicting lifestyles and emergence of pathogens.</title>
        <authorList>
            <person name="Haridas S."/>
            <person name="Albert R."/>
            <person name="Binder M."/>
            <person name="Bloem J."/>
            <person name="Labutti K."/>
            <person name="Salamov A."/>
            <person name="Andreopoulos B."/>
            <person name="Baker S."/>
            <person name="Barry K."/>
            <person name="Bills G."/>
            <person name="Bluhm B."/>
            <person name="Cannon C."/>
            <person name="Castanera R."/>
            <person name="Culley D."/>
            <person name="Daum C."/>
            <person name="Ezra D."/>
            <person name="Gonzalez J."/>
            <person name="Henrissat B."/>
            <person name="Kuo A."/>
            <person name="Liang C."/>
            <person name="Lipzen A."/>
            <person name="Lutzoni F."/>
            <person name="Magnuson J."/>
            <person name="Mondo S."/>
            <person name="Nolan M."/>
            <person name="Ohm R."/>
            <person name="Pangilinan J."/>
            <person name="Park H.-J."/>
            <person name="Ramirez L."/>
            <person name="Alfaro M."/>
            <person name="Sun H."/>
            <person name="Tritt A."/>
            <person name="Yoshinaga Y."/>
            <person name="Zwiers L.-H."/>
            <person name="Turgeon B."/>
            <person name="Goodwin S."/>
            <person name="Spatafora J."/>
            <person name="Crous P."/>
            <person name="Grigoriev I."/>
        </authorList>
    </citation>
    <scope>NUCLEOTIDE SEQUENCE</scope>
    <source>
        <strain evidence="6">HMLAC05119</strain>
    </source>
</reference>
<proteinExistence type="predicted"/>
<sequence length="919" mass="100079">MSTHAGRGELSRIKMGIASATGSEATTAAHITTASSSAVRALAFHSYGPMGVMTSPALDKTPSDPKASAFAPADGMALENGTDGEHDALFDDPLLETNSTEDFAQPKTSINGNHTTVATSAPVPAVEPAIDPTSNVSSGMDGIAHFLPDTQQDTNSLFGDSEMGATSMAQAVEAPTSDLREEPATAQELSTANEASTESTQRVLETQPVSKEESSIDAMDICIDMSEDSKPTESSAPPTKPMHDLSIQTNTDTAATQPASIQSSVIMEREMEDAPSSGKVRPREDDEFDVPDAKRTKTEDESISHADFKVPEVPTHPDQPNINGGSSAPGSSSAQEPSGVHKAVDFEEWPSTPLTGLQNKFLLERIRNTKKIKVSLAFKDPVDHITLNIPTYPEIVRNPMDLSTMEHKLKESKYTYVRDFMADLDQMVENSELFNNKQHPVTQAGYNLRAYFLKGMGKMPRGSAAEEPLKPTKARKPTVNTAPKPRRESRVAPPVVQSPAGPTPTAASPSTTFPVNQDGMPIIRRDSSSTNDRPKREIHRPSKDLPYSSAKPRKKKYQQELKFCESVLAELLKPKYAAVSYPFVSPVDPVALNIPSYLKIIKKPMDFGTIEKNLKAGVYQSAKDFYNDAQLVFGNCFKFNPEGDAVNKMGHQLEEIFENLWKEKSAWLAQHAPAPQSPVYSEEDDDDEEDEDEEVDPAQAQFLAIQQQIAQLNETAQALLQQQKGGKRASPKAPSKKKKSLKRHGSVVAAPLTVPPPKGGRPKPRAKAPAPLTFTQKQEISEGISTLGDADMRKAVQIIRNGCPHLANVHDDEMELDMDEINDDTLRELFKFIKSIRGPKGGVVADDDFEPPRQASKQTTSRPKKNKPMGKTEQEDNMRKIQEKLQSFQGGASGSSQSPPAHDASSDDDESSGSESEEE</sequence>
<feature type="compositionally biased region" description="Low complexity" evidence="3">
    <location>
        <begin position="886"/>
        <end position="903"/>
    </location>
</feature>